<dbReference type="OrthoDB" id="8438154at2"/>
<dbReference type="SUPFAM" id="SSF75304">
    <property type="entry name" value="Amidase signature (AS) enzymes"/>
    <property type="match status" value="1"/>
</dbReference>
<evidence type="ECO:0000313" key="3">
    <source>
        <dbReference type="EMBL" id="RAI40904.1"/>
    </source>
</evidence>
<comment type="similarity">
    <text evidence="1">Belongs to the amidase family.</text>
</comment>
<dbReference type="InterPro" id="IPR023631">
    <property type="entry name" value="Amidase_dom"/>
</dbReference>
<dbReference type="PANTHER" id="PTHR11895:SF151">
    <property type="entry name" value="GLUTAMYL-TRNA(GLN) AMIDOTRANSFERASE SUBUNIT A"/>
    <property type="match status" value="1"/>
</dbReference>
<evidence type="ECO:0000313" key="4">
    <source>
        <dbReference type="Proteomes" id="UP000249130"/>
    </source>
</evidence>
<gene>
    <name evidence="3" type="ORF">CH341_22810</name>
</gene>
<comment type="caution">
    <text evidence="3">The sequence shown here is derived from an EMBL/GenBank/DDBJ whole genome shotgun (WGS) entry which is preliminary data.</text>
</comment>
<dbReference type="AlphaFoldDB" id="A0A327KSJ2"/>
<dbReference type="EMBL" id="NPEX01000212">
    <property type="protein sequence ID" value="RAI40904.1"/>
    <property type="molecule type" value="Genomic_DNA"/>
</dbReference>
<reference evidence="3 4" key="1">
    <citation type="submission" date="2017-07" db="EMBL/GenBank/DDBJ databases">
        <title>Draft Genome Sequences of Select Purple Nonsulfur Bacteria.</title>
        <authorList>
            <person name="Lasarre B."/>
            <person name="Mckinlay J.B."/>
        </authorList>
    </citation>
    <scope>NUCLEOTIDE SEQUENCE [LARGE SCALE GENOMIC DNA]</scope>
    <source>
        <strain evidence="3 4">DSM 5909</strain>
    </source>
</reference>
<dbReference type="PANTHER" id="PTHR11895">
    <property type="entry name" value="TRANSAMIDASE"/>
    <property type="match status" value="1"/>
</dbReference>
<evidence type="ECO:0000256" key="1">
    <source>
        <dbReference type="ARBA" id="ARBA00009199"/>
    </source>
</evidence>
<evidence type="ECO:0000259" key="2">
    <source>
        <dbReference type="Pfam" id="PF01425"/>
    </source>
</evidence>
<sequence>MVRPLSALDLARRIEGGEITPADVVARCAEAIAAGDATIGAFAALDLAGAEARAKADGAALAKTPLRGLPVGVKDIFETADLPTGYGSPIYAGYRPATDAALVCMIRRAGGLLLGKTVTTQFAFMDAGATRNPHDPAHTPGGSSSGSAAAVAAGMVAVAVGTQTGGSMVRPGAFCGVAAYKPSYRLLPMVGCKTFSWSLDTAGLFAAGIADVAYAAAALTGRDLRVDRAAPAAPRIGLARPHIWPQASPAMRAAVERAARLAEAAGASVREVALPPVFEDAFRAHGVVQDYEAYRALAHEYDTHRDRLGPRLREHLGAAASITPEAYDDARRIAKRARHALADLMGEVDVLLTPSAPGAAPRGLESTGQSTFNRLWTLMGTPCINVPGLIDDSGLPLGVQIVGRFGRDRAALEAALFVERTIASSPGA</sequence>
<dbReference type="InterPro" id="IPR036928">
    <property type="entry name" value="AS_sf"/>
</dbReference>
<dbReference type="Pfam" id="PF01425">
    <property type="entry name" value="Amidase"/>
    <property type="match status" value="1"/>
</dbReference>
<proteinExistence type="inferred from homology"/>
<dbReference type="InterPro" id="IPR000120">
    <property type="entry name" value="Amidase"/>
</dbReference>
<dbReference type="Gene3D" id="3.90.1300.10">
    <property type="entry name" value="Amidase signature (AS) domain"/>
    <property type="match status" value="1"/>
</dbReference>
<protein>
    <submittedName>
        <fullName evidence="3">Amidase</fullName>
    </submittedName>
</protein>
<accession>A0A327KSJ2</accession>
<organism evidence="3 4">
    <name type="scientific">Rhodoplanes roseus</name>
    <dbReference type="NCBI Taxonomy" id="29409"/>
    <lineage>
        <taxon>Bacteria</taxon>
        <taxon>Pseudomonadati</taxon>
        <taxon>Pseudomonadota</taxon>
        <taxon>Alphaproteobacteria</taxon>
        <taxon>Hyphomicrobiales</taxon>
        <taxon>Nitrobacteraceae</taxon>
        <taxon>Rhodoplanes</taxon>
    </lineage>
</organism>
<dbReference type="GO" id="GO:0003824">
    <property type="term" value="F:catalytic activity"/>
    <property type="evidence" value="ECO:0007669"/>
    <property type="project" value="InterPro"/>
</dbReference>
<dbReference type="Proteomes" id="UP000249130">
    <property type="component" value="Unassembled WGS sequence"/>
</dbReference>
<feature type="domain" description="Amidase" evidence="2">
    <location>
        <begin position="23"/>
        <end position="410"/>
    </location>
</feature>
<name>A0A327KSJ2_9BRAD</name>
<keyword evidence="4" id="KW-1185">Reference proteome</keyword>